<gene>
    <name evidence="4" type="ORF">G8770_17650</name>
</gene>
<sequence>MRVLIIGASGLVGRALTNALIDTPKLQGESIEQLLLLDQAVTSYPNLDWVKAYTGDVSDTALLRRILADGIDVVFHLASVPGGLAEQDYDLGYRVNLQGTLELLNQLQQQVHCPTLIYTSSIAVYGVDLPQSMDEDYLPHPQLSYGAHKLMVETLIRDLSRRGDINGQALRLPGIVARPSQASGLKSAFMSDLMHALAEGHSYECPVSADATAWWMSVKCCVDNLLHATELNPQTQHSIWQLPILHLSIRQVISALCHVYDQDPALVSFNPDTNLEALFGQYPPIMTSRAEQAGFMHDVDAITLVTRALQPI</sequence>
<name>A0A9E5MNB7_9GAMM</name>
<evidence type="ECO:0000256" key="1">
    <source>
        <dbReference type="ARBA" id="ARBA00022857"/>
    </source>
</evidence>
<dbReference type="PANTHER" id="PTHR43103:SF3">
    <property type="entry name" value="ADP-L-GLYCERO-D-MANNO-HEPTOSE-6-EPIMERASE"/>
    <property type="match status" value="1"/>
</dbReference>
<proteinExistence type="predicted"/>
<evidence type="ECO:0000313" key="5">
    <source>
        <dbReference type="Proteomes" id="UP000787472"/>
    </source>
</evidence>
<protein>
    <submittedName>
        <fullName evidence="4">NAD-dependent epimerase/dehydratase family protein</fullName>
    </submittedName>
</protein>
<dbReference type="Pfam" id="PF01370">
    <property type="entry name" value="Epimerase"/>
    <property type="match status" value="1"/>
</dbReference>
<dbReference type="Proteomes" id="UP000787472">
    <property type="component" value="Unassembled WGS sequence"/>
</dbReference>
<keyword evidence="1" id="KW-0521">NADP</keyword>
<comment type="caution">
    <text evidence="4">The sequence shown here is derived from an EMBL/GenBank/DDBJ whole genome shotgun (WGS) entry which is preliminary data.</text>
</comment>
<dbReference type="SUPFAM" id="SSF51735">
    <property type="entry name" value="NAD(P)-binding Rossmann-fold domains"/>
    <property type="match status" value="1"/>
</dbReference>
<organism evidence="4 5">
    <name type="scientific">Pseudomaricurvus hydrocarbonicus</name>
    <dbReference type="NCBI Taxonomy" id="1470433"/>
    <lineage>
        <taxon>Bacteria</taxon>
        <taxon>Pseudomonadati</taxon>
        <taxon>Pseudomonadota</taxon>
        <taxon>Gammaproteobacteria</taxon>
        <taxon>Cellvibrionales</taxon>
        <taxon>Cellvibrionaceae</taxon>
        <taxon>Pseudomaricurvus</taxon>
    </lineage>
</organism>
<keyword evidence="5" id="KW-1185">Reference proteome</keyword>
<dbReference type="EMBL" id="JAAONZ010000016">
    <property type="protein sequence ID" value="NHO67373.1"/>
    <property type="molecule type" value="Genomic_DNA"/>
</dbReference>
<feature type="domain" description="NAD-dependent epimerase/dehydratase" evidence="3">
    <location>
        <begin position="3"/>
        <end position="215"/>
    </location>
</feature>
<dbReference type="Gene3D" id="3.40.50.720">
    <property type="entry name" value="NAD(P)-binding Rossmann-like Domain"/>
    <property type="match status" value="1"/>
</dbReference>
<dbReference type="InterPro" id="IPR036291">
    <property type="entry name" value="NAD(P)-bd_dom_sf"/>
</dbReference>
<evidence type="ECO:0000313" key="4">
    <source>
        <dbReference type="EMBL" id="NHO67373.1"/>
    </source>
</evidence>
<evidence type="ECO:0000259" key="3">
    <source>
        <dbReference type="Pfam" id="PF01370"/>
    </source>
</evidence>
<dbReference type="RefSeq" id="WP_167189934.1">
    <property type="nucleotide sequence ID" value="NZ_JAAONZ010000016.1"/>
</dbReference>
<keyword evidence="2" id="KW-0119">Carbohydrate metabolism</keyword>
<dbReference type="Gene3D" id="3.90.25.10">
    <property type="entry name" value="UDP-galactose 4-epimerase, domain 1"/>
    <property type="match status" value="1"/>
</dbReference>
<dbReference type="AlphaFoldDB" id="A0A9E5MNB7"/>
<evidence type="ECO:0000256" key="2">
    <source>
        <dbReference type="ARBA" id="ARBA00023277"/>
    </source>
</evidence>
<accession>A0A9E5MNB7</accession>
<dbReference type="InterPro" id="IPR001509">
    <property type="entry name" value="Epimerase_deHydtase"/>
</dbReference>
<dbReference type="PANTHER" id="PTHR43103">
    <property type="entry name" value="NUCLEOSIDE-DIPHOSPHATE-SUGAR EPIMERASE"/>
    <property type="match status" value="1"/>
</dbReference>
<reference evidence="4" key="1">
    <citation type="submission" date="2020-03" db="EMBL/GenBank/DDBJ databases">
        <authorList>
            <person name="Guo F."/>
        </authorList>
    </citation>
    <scope>NUCLEOTIDE SEQUENCE</scope>
    <source>
        <strain evidence="4">JCM 30134</strain>
    </source>
</reference>